<dbReference type="EMBL" id="MCFH01000085">
    <property type="protein sequence ID" value="ORX41513.1"/>
    <property type="molecule type" value="Genomic_DNA"/>
</dbReference>
<evidence type="ECO:0000256" key="2">
    <source>
        <dbReference type="ARBA" id="ARBA00023242"/>
    </source>
</evidence>
<feature type="domain" description="Zn(2)-C6 fungal-type" evidence="3">
    <location>
        <begin position="21"/>
        <end position="52"/>
    </location>
</feature>
<dbReference type="PANTHER" id="PTHR47659:SF7">
    <property type="entry name" value="FUNGAL TRANSCRIPTIONAL REGULATORY PROTEIN, N-TERMINAL DOMAIN-CONTAINING PROTEIN"/>
    <property type="match status" value="1"/>
</dbReference>
<dbReference type="STRING" id="1754191.A0A1Y1UU93"/>
<organism evidence="4 5">
    <name type="scientific">Piromyces finnis</name>
    <dbReference type="NCBI Taxonomy" id="1754191"/>
    <lineage>
        <taxon>Eukaryota</taxon>
        <taxon>Fungi</taxon>
        <taxon>Fungi incertae sedis</taxon>
        <taxon>Chytridiomycota</taxon>
        <taxon>Chytridiomycota incertae sedis</taxon>
        <taxon>Neocallimastigomycetes</taxon>
        <taxon>Neocallimastigales</taxon>
        <taxon>Neocallimastigaceae</taxon>
        <taxon>Piromyces</taxon>
    </lineage>
</organism>
<dbReference type="SUPFAM" id="SSF57701">
    <property type="entry name" value="Zn2/Cys6 DNA-binding domain"/>
    <property type="match status" value="1"/>
</dbReference>
<dbReference type="GO" id="GO:0000981">
    <property type="term" value="F:DNA-binding transcription factor activity, RNA polymerase II-specific"/>
    <property type="evidence" value="ECO:0007669"/>
    <property type="project" value="InterPro"/>
</dbReference>
<dbReference type="InterPro" id="IPR001138">
    <property type="entry name" value="Zn2Cys6_DnaBD"/>
</dbReference>
<dbReference type="InterPro" id="IPR050335">
    <property type="entry name" value="ERT1_acuK_gluconeogen_tf"/>
</dbReference>
<dbReference type="PROSITE" id="PS50048">
    <property type="entry name" value="ZN2_CY6_FUNGAL_2"/>
    <property type="match status" value="1"/>
</dbReference>
<keyword evidence="1" id="KW-0479">Metal-binding</keyword>
<dbReference type="Gene3D" id="4.10.240.10">
    <property type="entry name" value="Zn(2)-C6 fungal-type DNA-binding domain"/>
    <property type="match status" value="1"/>
</dbReference>
<dbReference type="OrthoDB" id="2538135at2759"/>
<dbReference type="GO" id="GO:0008270">
    <property type="term" value="F:zinc ion binding"/>
    <property type="evidence" value="ECO:0007669"/>
    <property type="project" value="InterPro"/>
</dbReference>
<dbReference type="InterPro" id="IPR036864">
    <property type="entry name" value="Zn2-C6_fun-type_DNA-bd_sf"/>
</dbReference>
<keyword evidence="2" id="KW-0539">Nucleus</keyword>
<evidence type="ECO:0000259" key="3">
    <source>
        <dbReference type="PROSITE" id="PS50048"/>
    </source>
</evidence>
<reference evidence="4 5" key="1">
    <citation type="submission" date="2016-08" db="EMBL/GenBank/DDBJ databases">
        <title>Genomes of anaerobic fungi encode conserved fungal cellulosomes for biomass hydrolysis.</title>
        <authorList>
            <consortium name="DOE Joint Genome Institute"/>
            <person name="Haitjema C.H."/>
            <person name="Gilmore S.P."/>
            <person name="Henske J.K."/>
            <person name="Solomon K.V."/>
            <person name="De Groot R."/>
            <person name="Kuo A."/>
            <person name="Mondo S.J."/>
            <person name="Salamov A.A."/>
            <person name="Labutti K."/>
            <person name="Zhao Z."/>
            <person name="Chiniquy J."/>
            <person name="Barry K."/>
            <person name="Brewer H.M."/>
            <person name="Purvine S.O."/>
            <person name="Wright A.T."/>
            <person name="Boxma B."/>
            <person name="Van Alen T."/>
            <person name="Hackstein J.H."/>
            <person name="Baker S.E."/>
            <person name="Grigoriev I.V."/>
            <person name="O'Malley M.A."/>
        </authorList>
    </citation>
    <scope>NUCLEOTIDE SEQUENCE [LARGE SCALE GENOMIC DNA]</scope>
    <source>
        <strain evidence="5">finn</strain>
    </source>
</reference>
<sequence length="145" mass="16719">MPSTSNSPPIVKKKRTQVKVACVNCQKACKKCDNARPCPRCVRRGLEQTCVDIERKPRKTGTKRGPYNKKKNWKLEMLAIVCSCILENDNNRLEKILSEIRNEQIKNFFADEKNRINITNLFEMINNSPPPENLSSVKREVECPK</sequence>
<dbReference type="SMART" id="SM00066">
    <property type="entry name" value="GAL4"/>
    <property type="match status" value="1"/>
</dbReference>
<evidence type="ECO:0000313" key="4">
    <source>
        <dbReference type="EMBL" id="ORX41513.1"/>
    </source>
</evidence>
<name>A0A1Y1UU93_9FUNG</name>
<protein>
    <recommendedName>
        <fullName evidence="3">Zn(2)-C6 fungal-type domain-containing protein</fullName>
    </recommendedName>
</protein>
<dbReference type="Proteomes" id="UP000193719">
    <property type="component" value="Unassembled WGS sequence"/>
</dbReference>
<comment type="caution">
    <text evidence="4">The sequence shown here is derived from an EMBL/GenBank/DDBJ whole genome shotgun (WGS) entry which is preliminary data.</text>
</comment>
<dbReference type="PANTHER" id="PTHR47659">
    <property type="entry name" value="ZN(II)2CYS6 TRANSCRIPTION FACTOR (EUROFUNG)-RELATED"/>
    <property type="match status" value="1"/>
</dbReference>
<proteinExistence type="predicted"/>
<gene>
    <name evidence="4" type="ORF">BCR36DRAFT_339269</name>
</gene>
<reference evidence="4 5" key="2">
    <citation type="submission" date="2016-08" db="EMBL/GenBank/DDBJ databases">
        <title>Pervasive Adenine N6-methylation of Active Genes in Fungi.</title>
        <authorList>
            <consortium name="DOE Joint Genome Institute"/>
            <person name="Mondo S.J."/>
            <person name="Dannebaum R.O."/>
            <person name="Kuo R.C."/>
            <person name="Labutti K."/>
            <person name="Haridas S."/>
            <person name="Kuo A."/>
            <person name="Salamov A."/>
            <person name="Ahrendt S.R."/>
            <person name="Lipzen A."/>
            <person name="Sullivan W."/>
            <person name="Andreopoulos W.B."/>
            <person name="Clum A."/>
            <person name="Lindquist E."/>
            <person name="Daum C."/>
            <person name="Ramamoorthy G.K."/>
            <person name="Gryganskyi A."/>
            <person name="Culley D."/>
            <person name="Magnuson J.K."/>
            <person name="James T.Y."/>
            <person name="O'Malley M.A."/>
            <person name="Stajich J.E."/>
            <person name="Spatafora J.W."/>
            <person name="Visel A."/>
            <person name="Grigoriev I.V."/>
        </authorList>
    </citation>
    <scope>NUCLEOTIDE SEQUENCE [LARGE SCALE GENOMIC DNA]</scope>
    <source>
        <strain evidence="5">finn</strain>
    </source>
</reference>
<evidence type="ECO:0000313" key="5">
    <source>
        <dbReference type="Proteomes" id="UP000193719"/>
    </source>
</evidence>
<keyword evidence="5" id="KW-1185">Reference proteome</keyword>
<accession>A0A1Y1UU93</accession>
<evidence type="ECO:0000256" key="1">
    <source>
        <dbReference type="ARBA" id="ARBA00022723"/>
    </source>
</evidence>
<dbReference type="AlphaFoldDB" id="A0A1Y1UU93"/>